<reference evidence="1 2" key="1">
    <citation type="journal article" date="2024" name="Ann. Entomol. Soc. Am.">
        <title>Genomic analyses of the southern and eastern yellowjacket wasps (Hymenoptera: Vespidae) reveal evolutionary signatures of social life.</title>
        <authorList>
            <person name="Catto M.A."/>
            <person name="Caine P.B."/>
            <person name="Orr S.E."/>
            <person name="Hunt B.G."/>
            <person name="Goodisman M.A.D."/>
        </authorList>
    </citation>
    <scope>NUCLEOTIDE SEQUENCE [LARGE SCALE GENOMIC DNA]</scope>
    <source>
        <strain evidence="1">233</strain>
        <tissue evidence="1">Head and thorax</tissue>
    </source>
</reference>
<name>A0ABD1ZVF9_VESSQ</name>
<proteinExistence type="predicted"/>
<protein>
    <submittedName>
        <fullName evidence="1">Uncharacterized protein</fullName>
    </submittedName>
</protein>
<comment type="caution">
    <text evidence="1">The sequence shown here is derived from an EMBL/GenBank/DDBJ whole genome shotgun (WGS) entry which is preliminary data.</text>
</comment>
<evidence type="ECO:0000313" key="1">
    <source>
        <dbReference type="EMBL" id="KAL2712352.1"/>
    </source>
</evidence>
<accession>A0ABD1ZVF9</accession>
<dbReference type="AlphaFoldDB" id="A0ABD1ZVF9"/>
<sequence>MLSCQADSVQTPRQRAFHNTFAYHKISDLNSPTIHICRGTRYWIPPDNFALNHLSQCRRTRSDWKGASNFVPGLDGVVDYAGMPAKAGCVGASSKAKGVSRFLSDGPGCERKRFGAREEAFVEMIRTRSMSRERGYQRTGNRPMTSISLCHSMNSLECTPTTYVGYGPGGNAKLAVKSLGSRTGVGLEPVKIMNVRK</sequence>
<evidence type="ECO:0000313" key="2">
    <source>
        <dbReference type="Proteomes" id="UP001607302"/>
    </source>
</evidence>
<gene>
    <name evidence="1" type="ORF">V1478_017875</name>
</gene>
<organism evidence="1 2">
    <name type="scientific">Vespula squamosa</name>
    <name type="common">Southern yellow jacket</name>
    <name type="synonym">Wasp</name>
    <dbReference type="NCBI Taxonomy" id="30214"/>
    <lineage>
        <taxon>Eukaryota</taxon>
        <taxon>Metazoa</taxon>
        <taxon>Ecdysozoa</taxon>
        <taxon>Arthropoda</taxon>
        <taxon>Hexapoda</taxon>
        <taxon>Insecta</taxon>
        <taxon>Pterygota</taxon>
        <taxon>Neoptera</taxon>
        <taxon>Endopterygota</taxon>
        <taxon>Hymenoptera</taxon>
        <taxon>Apocrita</taxon>
        <taxon>Aculeata</taxon>
        <taxon>Vespoidea</taxon>
        <taxon>Vespidae</taxon>
        <taxon>Vespinae</taxon>
        <taxon>Vespula</taxon>
    </lineage>
</organism>
<keyword evidence="2" id="KW-1185">Reference proteome</keyword>
<dbReference type="EMBL" id="JAUDFV010000166">
    <property type="protein sequence ID" value="KAL2712352.1"/>
    <property type="molecule type" value="Genomic_DNA"/>
</dbReference>
<dbReference type="Proteomes" id="UP001607302">
    <property type="component" value="Unassembled WGS sequence"/>
</dbReference>